<evidence type="ECO:0000256" key="7">
    <source>
        <dbReference type="SAM" id="SignalP"/>
    </source>
</evidence>
<comment type="caution">
    <text evidence="5">Lacks conserved residue(s) required for the propagation of feature annotation.</text>
</comment>
<gene>
    <name evidence="9" type="ORF">Mco01_36500</name>
</gene>
<reference evidence="9 10" key="1">
    <citation type="submission" date="2021-01" db="EMBL/GenBank/DDBJ databases">
        <title>Whole genome shotgun sequence of Microbispora corallina NBRC 16416.</title>
        <authorList>
            <person name="Komaki H."/>
            <person name="Tamura T."/>
        </authorList>
    </citation>
    <scope>NUCLEOTIDE SEQUENCE [LARGE SCALE GENOMIC DNA]</scope>
    <source>
        <strain evidence="9 10">NBRC 16416</strain>
    </source>
</reference>
<accession>A0ABQ4G0R2</accession>
<evidence type="ECO:0000256" key="4">
    <source>
        <dbReference type="ARBA" id="ARBA00022825"/>
    </source>
</evidence>
<dbReference type="PANTHER" id="PTHR43806">
    <property type="entry name" value="PEPTIDASE S8"/>
    <property type="match status" value="1"/>
</dbReference>
<dbReference type="Pfam" id="PF00082">
    <property type="entry name" value="Peptidase_S8"/>
    <property type="match status" value="1"/>
</dbReference>
<sequence length="384" mass="38402">MLRPVALCAALTSAFVAAAPAYADPANDHWALDAVNAAKAWKVSRGANVTVAILGSAHPDDGVPELRGKVEKAPDMTGAMFGDEVRSDGGGTGLAALIAGSGRDGGASGVAPDARLLSVPVVAPAMEGGYLDPESETGAPEDSPVARGIRYAANHGASVICVPLSSYGVQRVDRDAVAYALSRGVVLVAAVGDDGQSGYTRQTGTSYWKFPAGYPGVVGVAAVDRQGKKASTSSDNMSVLVSAPGYEVPVTLAGGKHGTMSGTPVATALVAGAAALIKAKYPDLAPELVARALSSTSRPHPPAGYDDKVGFGVVDAAAALGKAGELAGYGRAVPVEDGLHFGKGKVSGAPARPGPDPVRLWIYGIAVALGLGGFAAAAVALSRR</sequence>
<evidence type="ECO:0000256" key="6">
    <source>
        <dbReference type="SAM" id="Phobius"/>
    </source>
</evidence>
<evidence type="ECO:0000256" key="3">
    <source>
        <dbReference type="ARBA" id="ARBA00022801"/>
    </source>
</evidence>
<protein>
    <submittedName>
        <fullName evidence="9">Type VII secretion-associated serine protease</fullName>
    </submittedName>
</protein>
<name>A0ABQ4G0R2_9ACTN</name>
<keyword evidence="6" id="KW-0812">Transmembrane</keyword>
<keyword evidence="3" id="KW-0378">Hydrolase</keyword>
<evidence type="ECO:0000313" key="10">
    <source>
        <dbReference type="Proteomes" id="UP000603904"/>
    </source>
</evidence>
<evidence type="ECO:0000256" key="1">
    <source>
        <dbReference type="ARBA" id="ARBA00011073"/>
    </source>
</evidence>
<dbReference type="Gene3D" id="3.40.50.200">
    <property type="entry name" value="Peptidase S8/S53 domain"/>
    <property type="match status" value="1"/>
</dbReference>
<dbReference type="GO" id="GO:0008233">
    <property type="term" value="F:peptidase activity"/>
    <property type="evidence" value="ECO:0007669"/>
    <property type="project" value="UniProtKB-KW"/>
</dbReference>
<dbReference type="InterPro" id="IPR000209">
    <property type="entry name" value="Peptidase_S8/S53_dom"/>
</dbReference>
<proteinExistence type="inferred from homology"/>
<comment type="caution">
    <text evidence="9">The sequence shown here is derived from an EMBL/GenBank/DDBJ whole genome shotgun (WGS) entry which is preliminary data.</text>
</comment>
<dbReference type="InterPro" id="IPR050131">
    <property type="entry name" value="Peptidase_S8_subtilisin-like"/>
</dbReference>
<keyword evidence="2 9" id="KW-0645">Protease</keyword>
<dbReference type="InterPro" id="IPR036852">
    <property type="entry name" value="Peptidase_S8/S53_dom_sf"/>
</dbReference>
<dbReference type="GO" id="GO:0006508">
    <property type="term" value="P:proteolysis"/>
    <property type="evidence" value="ECO:0007669"/>
    <property type="project" value="UniProtKB-KW"/>
</dbReference>
<evidence type="ECO:0000256" key="5">
    <source>
        <dbReference type="PROSITE-ProRule" id="PRU01240"/>
    </source>
</evidence>
<keyword evidence="6" id="KW-0472">Membrane</keyword>
<dbReference type="SUPFAM" id="SSF52743">
    <property type="entry name" value="Subtilisin-like"/>
    <property type="match status" value="1"/>
</dbReference>
<keyword evidence="10" id="KW-1185">Reference proteome</keyword>
<dbReference type="RefSeq" id="WP_204058022.1">
    <property type="nucleotide sequence ID" value="NZ_BAAAGP010000009.1"/>
</dbReference>
<keyword evidence="7" id="KW-0732">Signal</keyword>
<evidence type="ECO:0000313" key="9">
    <source>
        <dbReference type="EMBL" id="GIH40650.1"/>
    </source>
</evidence>
<feature type="transmembrane region" description="Helical" evidence="6">
    <location>
        <begin position="360"/>
        <end position="381"/>
    </location>
</feature>
<organism evidence="9 10">
    <name type="scientific">Microbispora corallina</name>
    <dbReference type="NCBI Taxonomy" id="83302"/>
    <lineage>
        <taxon>Bacteria</taxon>
        <taxon>Bacillati</taxon>
        <taxon>Actinomycetota</taxon>
        <taxon>Actinomycetes</taxon>
        <taxon>Streptosporangiales</taxon>
        <taxon>Streptosporangiaceae</taxon>
        <taxon>Microbispora</taxon>
    </lineage>
</organism>
<evidence type="ECO:0000256" key="2">
    <source>
        <dbReference type="ARBA" id="ARBA00022670"/>
    </source>
</evidence>
<dbReference type="PANTHER" id="PTHR43806:SF11">
    <property type="entry name" value="CEREVISIN-RELATED"/>
    <property type="match status" value="1"/>
</dbReference>
<dbReference type="PROSITE" id="PS51892">
    <property type="entry name" value="SUBTILASE"/>
    <property type="match status" value="1"/>
</dbReference>
<dbReference type="Proteomes" id="UP000603904">
    <property type="component" value="Unassembled WGS sequence"/>
</dbReference>
<feature type="signal peptide" evidence="7">
    <location>
        <begin position="1"/>
        <end position="23"/>
    </location>
</feature>
<evidence type="ECO:0000259" key="8">
    <source>
        <dbReference type="Pfam" id="PF00082"/>
    </source>
</evidence>
<feature type="chain" id="PRO_5045595300" evidence="7">
    <location>
        <begin position="24"/>
        <end position="384"/>
    </location>
</feature>
<comment type="similarity">
    <text evidence="1 5">Belongs to the peptidase S8 family.</text>
</comment>
<feature type="domain" description="Peptidase S8/S53" evidence="8">
    <location>
        <begin position="85"/>
        <end position="312"/>
    </location>
</feature>
<dbReference type="EMBL" id="BOOC01000014">
    <property type="protein sequence ID" value="GIH40650.1"/>
    <property type="molecule type" value="Genomic_DNA"/>
</dbReference>
<keyword evidence="4" id="KW-0720">Serine protease</keyword>
<keyword evidence="6" id="KW-1133">Transmembrane helix</keyword>